<dbReference type="PRINTS" id="PR00081">
    <property type="entry name" value="GDHRDH"/>
</dbReference>
<evidence type="ECO:0000256" key="2">
    <source>
        <dbReference type="ARBA" id="ARBA00023002"/>
    </source>
</evidence>
<dbReference type="AlphaFoldDB" id="A0A2N5X2P2"/>
<evidence type="ECO:0000256" key="1">
    <source>
        <dbReference type="ARBA" id="ARBA00006484"/>
    </source>
</evidence>
<evidence type="ECO:0000313" key="5">
    <source>
        <dbReference type="EMBL" id="PLW68761.1"/>
    </source>
</evidence>
<dbReference type="InterPro" id="IPR057326">
    <property type="entry name" value="KR_dom"/>
</dbReference>
<name>A0A2N5X2P2_9GAMM</name>
<evidence type="ECO:0000256" key="3">
    <source>
        <dbReference type="RuleBase" id="RU000363"/>
    </source>
</evidence>
<comment type="caution">
    <text evidence="5">The sequence shown here is derived from an EMBL/GenBank/DDBJ whole genome shotgun (WGS) entry which is preliminary data.</text>
</comment>
<dbReference type="GO" id="GO:0016020">
    <property type="term" value="C:membrane"/>
    <property type="evidence" value="ECO:0007669"/>
    <property type="project" value="TreeGrafter"/>
</dbReference>
<keyword evidence="2" id="KW-0560">Oxidoreductase</keyword>
<comment type="similarity">
    <text evidence="1 3">Belongs to the short-chain dehydrogenases/reductases (SDR) family.</text>
</comment>
<dbReference type="InterPro" id="IPR036291">
    <property type="entry name" value="NAD(P)-bd_dom_sf"/>
</dbReference>
<reference evidence="5 6" key="1">
    <citation type="submission" date="2018-01" db="EMBL/GenBank/DDBJ databases">
        <title>The draft genome sequence of Halioglobus lutimaris HF004.</title>
        <authorList>
            <person name="Du Z.-J."/>
            <person name="Shi M.-J."/>
        </authorList>
    </citation>
    <scope>NUCLEOTIDE SEQUENCE [LARGE SCALE GENOMIC DNA]</scope>
    <source>
        <strain evidence="5 6">HF004</strain>
    </source>
</reference>
<keyword evidence="6" id="KW-1185">Reference proteome</keyword>
<proteinExistence type="inferred from homology"/>
<accession>A0A2N5X2P2</accession>
<dbReference type="InterPro" id="IPR002347">
    <property type="entry name" value="SDR_fam"/>
</dbReference>
<dbReference type="EMBL" id="PKUS01000011">
    <property type="protein sequence ID" value="PLW68761.1"/>
    <property type="molecule type" value="Genomic_DNA"/>
</dbReference>
<dbReference type="InterPro" id="IPR020904">
    <property type="entry name" value="Sc_DH/Rdtase_CS"/>
</dbReference>
<dbReference type="SMART" id="SM00822">
    <property type="entry name" value="PKS_KR"/>
    <property type="match status" value="1"/>
</dbReference>
<dbReference type="SUPFAM" id="SSF51735">
    <property type="entry name" value="NAD(P)-binding Rossmann-fold domains"/>
    <property type="match status" value="1"/>
</dbReference>
<dbReference type="Proteomes" id="UP000235005">
    <property type="component" value="Unassembled WGS sequence"/>
</dbReference>
<dbReference type="PROSITE" id="PS00061">
    <property type="entry name" value="ADH_SHORT"/>
    <property type="match status" value="1"/>
</dbReference>
<dbReference type="PANTHER" id="PTHR44196:SF1">
    <property type="entry name" value="DEHYDROGENASE_REDUCTASE SDR FAMILY MEMBER 7B"/>
    <property type="match status" value="1"/>
</dbReference>
<dbReference type="PRINTS" id="PR00080">
    <property type="entry name" value="SDRFAMILY"/>
</dbReference>
<evidence type="ECO:0000313" key="6">
    <source>
        <dbReference type="Proteomes" id="UP000235005"/>
    </source>
</evidence>
<organism evidence="5 6">
    <name type="scientific">Pseudohalioglobus lutimaris</name>
    <dbReference type="NCBI Taxonomy" id="1737061"/>
    <lineage>
        <taxon>Bacteria</taxon>
        <taxon>Pseudomonadati</taxon>
        <taxon>Pseudomonadota</taxon>
        <taxon>Gammaproteobacteria</taxon>
        <taxon>Cellvibrionales</taxon>
        <taxon>Halieaceae</taxon>
        <taxon>Pseudohalioglobus</taxon>
    </lineage>
</organism>
<dbReference type="Gene3D" id="3.40.50.720">
    <property type="entry name" value="NAD(P)-binding Rossmann-like Domain"/>
    <property type="match status" value="1"/>
</dbReference>
<evidence type="ECO:0000259" key="4">
    <source>
        <dbReference type="SMART" id="SM00822"/>
    </source>
</evidence>
<sequence>MRLKTVLITGAAQGIGLATARHYAALGWFVGIYDVNRSGIEELLASGDFAHACGDYCDVTDYASVQSMITHFAEHAGGKLDLLVNNAGVLSIGHFVDIDNQSHDQIIDVNVRGATNTLQAAFTLLRATPGAAAVNLCSASSIHGVPELAVYSASKFYIDGLTEALHLEWRDHDIHVTCVKPPVINTAMGKAVSAHMPQKLAKELDAADVAALIQRAAEGHGTSFPMGAGVMLWYLLDKFLPNGLRHRLARYLTAQ</sequence>
<dbReference type="GO" id="GO:0016491">
    <property type="term" value="F:oxidoreductase activity"/>
    <property type="evidence" value="ECO:0007669"/>
    <property type="project" value="UniProtKB-KW"/>
</dbReference>
<dbReference type="Pfam" id="PF00106">
    <property type="entry name" value="adh_short"/>
    <property type="match status" value="1"/>
</dbReference>
<feature type="domain" description="Ketoreductase" evidence="4">
    <location>
        <begin position="4"/>
        <end position="177"/>
    </location>
</feature>
<protein>
    <submittedName>
        <fullName evidence="5">KR domain-containing protein</fullName>
    </submittedName>
</protein>
<gene>
    <name evidence="5" type="ORF">C0039_10835</name>
</gene>
<dbReference type="OrthoDB" id="9787298at2"/>
<dbReference type="PANTHER" id="PTHR44196">
    <property type="entry name" value="DEHYDROGENASE/REDUCTASE SDR FAMILY MEMBER 7B"/>
    <property type="match status" value="1"/>
</dbReference>